<dbReference type="PANTHER" id="PTHR17271:SF1">
    <property type="entry name" value="PROTEIN OUTSPREAD"/>
    <property type="match status" value="1"/>
</dbReference>
<feature type="compositionally biased region" description="Polar residues" evidence="2">
    <location>
        <begin position="166"/>
        <end position="187"/>
    </location>
</feature>
<evidence type="ECO:0000259" key="3">
    <source>
        <dbReference type="PROSITE" id="PS50003"/>
    </source>
</evidence>
<feature type="coiled-coil region" evidence="1">
    <location>
        <begin position="1715"/>
        <end position="1777"/>
    </location>
</feature>
<feature type="domain" description="PH" evidence="3">
    <location>
        <begin position="389"/>
        <end position="486"/>
    </location>
</feature>
<keyword evidence="1" id="KW-0175">Coiled coil</keyword>
<proteinExistence type="predicted"/>
<feature type="coiled-coil region" evidence="1">
    <location>
        <begin position="827"/>
        <end position="861"/>
    </location>
</feature>
<feature type="compositionally biased region" description="Low complexity" evidence="2">
    <location>
        <begin position="963"/>
        <end position="981"/>
    </location>
</feature>
<feature type="region of interest" description="Disordered" evidence="2">
    <location>
        <begin position="157"/>
        <end position="190"/>
    </location>
</feature>
<dbReference type="Gene3D" id="2.30.29.30">
    <property type="entry name" value="Pleckstrin-homology domain (PH domain)/Phosphotyrosine-binding domain (PTB)"/>
    <property type="match status" value="2"/>
</dbReference>
<dbReference type="CDD" id="cd01236">
    <property type="entry name" value="PH_RIP"/>
    <property type="match status" value="1"/>
</dbReference>
<organism evidence="4">
    <name type="scientific">Clastoptera arizonana</name>
    <name type="common">Arizona spittle bug</name>
    <dbReference type="NCBI Taxonomy" id="38151"/>
    <lineage>
        <taxon>Eukaryota</taxon>
        <taxon>Metazoa</taxon>
        <taxon>Ecdysozoa</taxon>
        <taxon>Arthropoda</taxon>
        <taxon>Hexapoda</taxon>
        <taxon>Insecta</taxon>
        <taxon>Pterygota</taxon>
        <taxon>Neoptera</taxon>
        <taxon>Paraneoptera</taxon>
        <taxon>Hemiptera</taxon>
        <taxon>Auchenorrhyncha</taxon>
        <taxon>Cercopoidea</taxon>
        <taxon>Clastopteridae</taxon>
        <taxon>Clastoptera</taxon>
    </lineage>
</organism>
<dbReference type="GO" id="GO:0015629">
    <property type="term" value="C:actin cytoskeleton"/>
    <property type="evidence" value="ECO:0007669"/>
    <property type="project" value="TreeGrafter"/>
</dbReference>
<feature type="compositionally biased region" description="Basic and acidic residues" evidence="2">
    <location>
        <begin position="523"/>
        <end position="537"/>
    </location>
</feature>
<feature type="region of interest" description="Disordered" evidence="2">
    <location>
        <begin position="956"/>
        <end position="984"/>
    </location>
</feature>
<gene>
    <name evidence="4" type="ORF">g.39281</name>
</gene>
<evidence type="ECO:0000256" key="2">
    <source>
        <dbReference type="SAM" id="MobiDB-lite"/>
    </source>
</evidence>
<accession>A0A1B6D4L3</accession>
<dbReference type="InterPro" id="IPR011993">
    <property type="entry name" value="PH-like_dom_sf"/>
</dbReference>
<feature type="coiled-coil region" evidence="1">
    <location>
        <begin position="1519"/>
        <end position="1586"/>
    </location>
</feature>
<dbReference type="PROSITE" id="PS50003">
    <property type="entry name" value="PH_DOMAIN"/>
    <property type="match status" value="2"/>
</dbReference>
<dbReference type="InterPro" id="IPR039597">
    <property type="entry name" value="M-RIP_PH"/>
</dbReference>
<dbReference type="CDD" id="cd13275">
    <property type="entry name" value="PH_M-RIP"/>
    <property type="match status" value="1"/>
</dbReference>
<dbReference type="InterPro" id="IPR001849">
    <property type="entry name" value="PH_domain"/>
</dbReference>
<name>A0A1B6D4L3_9HEMI</name>
<evidence type="ECO:0000256" key="1">
    <source>
        <dbReference type="SAM" id="Coils"/>
    </source>
</evidence>
<dbReference type="InterPro" id="IPR052223">
    <property type="entry name" value="Actin_Cytoskeleton_Reg"/>
</dbReference>
<dbReference type="SMART" id="SM00233">
    <property type="entry name" value="PH"/>
    <property type="match status" value="2"/>
</dbReference>
<feature type="domain" description="PH" evidence="3">
    <location>
        <begin position="47"/>
        <end position="153"/>
    </location>
</feature>
<feature type="region of interest" description="Disordered" evidence="2">
    <location>
        <begin position="321"/>
        <end position="361"/>
    </location>
</feature>
<feature type="region of interest" description="Disordered" evidence="2">
    <location>
        <begin position="501"/>
        <end position="590"/>
    </location>
</feature>
<feature type="region of interest" description="Disordered" evidence="2">
    <location>
        <begin position="212"/>
        <end position="273"/>
    </location>
</feature>
<feature type="compositionally biased region" description="Basic and acidic residues" evidence="2">
    <location>
        <begin position="345"/>
        <end position="361"/>
    </location>
</feature>
<evidence type="ECO:0000313" key="4">
    <source>
        <dbReference type="EMBL" id="JAS20634.1"/>
    </source>
</evidence>
<feature type="coiled-coil region" evidence="1">
    <location>
        <begin position="636"/>
        <end position="792"/>
    </location>
</feature>
<dbReference type="SUPFAM" id="SSF50729">
    <property type="entry name" value="PH domain-like"/>
    <property type="match status" value="2"/>
</dbReference>
<reference evidence="4" key="1">
    <citation type="submission" date="2015-12" db="EMBL/GenBank/DDBJ databases">
        <title>De novo transcriptome assembly of four potential Pierce s Disease insect vectors from Arizona vineyards.</title>
        <authorList>
            <person name="Tassone E.E."/>
        </authorList>
    </citation>
    <scope>NUCLEOTIDE SEQUENCE</scope>
</reference>
<sequence>MSGPLLRSGECRKFAPNIFNKTKCTNCFRQKEEHSAEALESNRATRKVAKCGYLFVAPGWDFTNPLNRTKRWQRRWFVLYDDGELSYSLDEHPETVPQASIDMNKVIEVADAEDVTGNAYSLAITAPDNVHFVKGTCREEARWWNDVLSVFPRSKGRHKRNATFPGGQTASSASTMLQTSVRGSTPSEVCPRYSSCRLSGGVWEEEDVFPTRDVSATQSPLESPGVPVPPAENRKVYMGSPPTRDKVRAEEKGRTRRVQNREKRGLKSGRSFSEDLTKMLPTWRDKKLQSTSEHPEVSRRLLLEEFESECKLKDIADSLTRPRHRRLTSPAVTPPPTSNTTNQEPTRDGDTTSHKQVRGDPDGCGLDLSTLRYSPSSELRVELPAEDLLNIKKGWLMKQGSDKEWNKHWFVLRGAALLYYRDPSGEDQGILDGVIDLSGVSAVTEVQVARNYGFQTTTWDERSYVLSAVTAGIRANWMNAIKRAAGLEIVAPKLDSAPIQIERERDIPSTPLTPRSILFSSDDEYRTASEGGRRESGDWGDTLPPSPPLNRTPISKVKERARGGPKARTYSGNKRSRSSPPSSRRSTIDSVQTEDFVLACCGELPESDADEKISLNTSPSVSEMKVSLLEKVQGQAGELEDVKKQLTSVLRELSNAEEELLRLRQRKAEFANLEQQVEELLQRAEEANKQRARDASELDNLKKRYVDEKARWERDVNNAECELQCANDRYNQLCAELADNAKLIQRLREDLSTSDDLIHRLRDELESVTSRLAAGIEENESLYRRLRELEGRHNTSSHSIRDKARSVDSLSDLTNIDLDLDLNELDKDRVIEEYEDLRIRFEKAVAEIRAMKRELRESHAQTDCLELSLINARQEIKCKREAADAQTSLMAARIQDLALKLSNAEKQIRALKQKLSKTETREKRRSLSLKGRESFIIGKELEDKLTELECKINALDKNPTSHSSNSSPKTNGNSSKSSSSPDCNLTTKAAARLRRKSLDSATSSEPMKVLIRLSSLEAKVAKAAKEILISPSSPSPQPSTESIISNEELSHDTSIELKLFNGSEENLDEVDNGISQDFEFVSEEVKKMENLLRLKLSELSQKREALISSRQWTNEAKINLLAEKLAYESVLITRLHDSVLSSNNSDIHDAERLMNSLDLKLAGCKPNIETSLNYLTRTLTRHLMEQKVHRVKPRKVKERRRAVELSKMNDFMRRKKNLDSQVGSYIDQSVDRLSLAFAVETLGDDSSISVENKIKNTWTLAQEAVNQELIQAEISQVLVQCSKTYNGIVQSEKETTFVSLMKERAALELWTSSAHDILKKEMETAVKQLYDKYQENVLRLKAQKTVPMRINEEQEEKNRELLNRFVDIIAHKALLDARMSSITDKSMHDVALTGKGTEDMMFDEHLILNEVQHLYIKFCEDLRVNCKTEMNEKQIKDNLEALTKEFVLLKDLILETEQKRTDSDKPFSPILDSSKLDENSGSNWVESVCQKCLALKEQVVKLQTVVSKGQECQRCYFMQEELKRRESQYEEEINLLRIHQEEEVARLQTDLNQERQSLVCKHEQEQAMLKERARKLERRLGTLDSEYTQQMDNLRAAYHKTLSSTLDRELHGEENIRQRYQAEIEHLRALCEKGLMGMENSHRRIIAELEEKHRQELETMRLEKEQALAEETQATLAALDAMRKAHEAEVQKEISKFKTEFIKKLQSTHDIGALHREHEAEMEEIKKEILSLSEKYSVKCVESAALEEELRVANSQLAQAQQHIQQLDSRNKQLRAHLVAEASDAGIDGQILRSRDIHEKSIEVERIHDQLTSHGETLNALCAHLDNDKPKSENAIVAALTLVDNLKIFSRNHCNTGTAHHTPESCLSRISKLDPSPLRSAELKRYPNVACGRSVTPFRSPSLCQISGMVAERKKLFEQ</sequence>
<dbReference type="GO" id="GO:0051015">
    <property type="term" value="F:actin filament binding"/>
    <property type="evidence" value="ECO:0007669"/>
    <property type="project" value="TreeGrafter"/>
</dbReference>
<dbReference type="EMBL" id="GEDC01016664">
    <property type="protein sequence ID" value="JAS20634.1"/>
    <property type="molecule type" value="Transcribed_RNA"/>
</dbReference>
<dbReference type="Pfam" id="PF00169">
    <property type="entry name" value="PH"/>
    <property type="match status" value="2"/>
</dbReference>
<protein>
    <recommendedName>
        <fullName evidence="3">PH domain-containing protein</fullName>
    </recommendedName>
</protein>
<feature type="coiled-coil region" evidence="1">
    <location>
        <begin position="1610"/>
        <end position="1689"/>
    </location>
</feature>
<feature type="compositionally biased region" description="Basic and acidic residues" evidence="2">
    <location>
        <begin position="243"/>
        <end position="265"/>
    </location>
</feature>
<dbReference type="PANTHER" id="PTHR17271">
    <property type="entry name" value="PLECKSTRIN HOMOLOGY PH DOMAIN-CONTAINING PROTEIN"/>
    <property type="match status" value="1"/>
</dbReference>